<gene>
    <name evidence="1" type="ORF">ZHD862_LOCUS36553</name>
</gene>
<evidence type="ECO:0000313" key="2">
    <source>
        <dbReference type="Proteomes" id="UP000663864"/>
    </source>
</evidence>
<sequence>MESILLAGDYPNLSELKIFNFNVKIALRYFTVESPFRLILQRQITDLILVFENNFNELSCTHYMTYVYGYILKFFENLNHLSITESYPRFFPPLALCDLPLNTCYSATLYKLCIHVMYYHDLLALLDGRLKQLNTLNVVIVKREYNPTTVYNVNLSDLKCFSLQYDCSYDAYDGEILPLLRRMSNIEVLNLNLIIGRPARFIDGKNIYDEILIHIPRLHTFNFCFLIFARLDHSAHHLYKDDILQTFTNIIDQQVECMIKYRRHGDLKYHLFSLPFMFDDLHSIDNGFPNIIFNHVIRLVVDDSIAFEHEFFMRIASCFPLLKVLTVSNSTPQSPILNSNDNQLYSTPIEYPYLTSLCFSWGHRDYIDQFLNDKKTYLPRLTVLSVNYYHLRSVTRNFTNDRTRLNCMKVKELDICPKKIAYSKDFYTYFPLL</sequence>
<name>A0A815RS57_9BILA</name>
<dbReference type="AlphaFoldDB" id="A0A815RS57"/>
<dbReference type="Proteomes" id="UP000663864">
    <property type="component" value="Unassembled WGS sequence"/>
</dbReference>
<comment type="caution">
    <text evidence="1">The sequence shown here is derived from an EMBL/GenBank/DDBJ whole genome shotgun (WGS) entry which is preliminary data.</text>
</comment>
<accession>A0A815RS57</accession>
<proteinExistence type="predicted"/>
<organism evidence="1 2">
    <name type="scientific">Rotaria sordida</name>
    <dbReference type="NCBI Taxonomy" id="392033"/>
    <lineage>
        <taxon>Eukaryota</taxon>
        <taxon>Metazoa</taxon>
        <taxon>Spiralia</taxon>
        <taxon>Gnathifera</taxon>
        <taxon>Rotifera</taxon>
        <taxon>Eurotatoria</taxon>
        <taxon>Bdelloidea</taxon>
        <taxon>Philodinida</taxon>
        <taxon>Philodinidae</taxon>
        <taxon>Rotaria</taxon>
    </lineage>
</organism>
<dbReference type="EMBL" id="CAJNOT010006034">
    <property type="protein sequence ID" value="CAF1480751.1"/>
    <property type="molecule type" value="Genomic_DNA"/>
</dbReference>
<protein>
    <submittedName>
        <fullName evidence="1">Uncharacterized protein</fullName>
    </submittedName>
</protein>
<reference evidence="1" key="1">
    <citation type="submission" date="2021-02" db="EMBL/GenBank/DDBJ databases">
        <authorList>
            <person name="Nowell W R."/>
        </authorList>
    </citation>
    <scope>NUCLEOTIDE SEQUENCE</scope>
</reference>
<evidence type="ECO:0000313" key="1">
    <source>
        <dbReference type="EMBL" id="CAF1480751.1"/>
    </source>
</evidence>